<evidence type="ECO:0000313" key="3">
    <source>
        <dbReference type="EMBL" id="KAK7839681.1"/>
    </source>
</evidence>
<dbReference type="PANTHER" id="PTHR32246">
    <property type="entry name" value="INGRESSION PROTEIN FIC1"/>
    <property type="match status" value="1"/>
</dbReference>
<evidence type="ECO:0000256" key="1">
    <source>
        <dbReference type="SAM" id="MobiDB-lite"/>
    </source>
</evidence>
<comment type="caution">
    <text evidence="3">The sequence shown here is derived from an EMBL/GenBank/DDBJ whole genome shotgun (WGS) entry which is preliminary data.</text>
</comment>
<feature type="region of interest" description="Disordered" evidence="1">
    <location>
        <begin position="140"/>
        <end position="171"/>
    </location>
</feature>
<dbReference type="InterPro" id="IPR035892">
    <property type="entry name" value="C2_domain_sf"/>
</dbReference>
<dbReference type="SUPFAM" id="SSF49562">
    <property type="entry name" value="C2 domain (Calcium/lipid-binding domain, CaLB)"/>
    <property type="match status" value="1"/>
</dbReference>
<evidence type="ECO:0000313" key="4">
    <source>
        <dbReference type="Proteomes" id="UP000237347"/>
    </source>
</evidence>
<dbReference type="SMART" id="SM00239">
    <property type="entry name" value="C2"/>
    <property type="match status" value="1"/>
</dbReference>
<keyword evidence="4" id="KW-1185">Reference proteome</keyword>
<sequence>MAWRHLEIVIEHAKDLERVHLFQSLKPYPVVSICDDDGNCYYDKENKSPVDLNGRSNPKWGTHFDFNIDIVEAQQKRLNLIVRLESHRNVSCLPGKFIGEVSVGLRELLNDFGEADDKKLVTRSVLNKNRQAQGKLTFSYKFGRPHDNPPAALPQPDNGNPEAQIPQRRNSDVHPIVRAVVGGVTSGLVTTVVEVIGNDILGG</sequence>
<dbReference type="Pfam" id="PF00168">
    <property type="entry name" value="C2"/>
    <property type="match status" value="1"/>
</dbReference>
<dbReference type="AlphaFoldDB" id="A0AAW0KMT8"/>
<protein>
    <submittedName>
        <fullName evidence="3">Protein src2</fullName>
    </submittedName>
</protein>
<dbReference type="PROSITE" id="PS50004">
    <property type="entry name" value="C2"/>
    <property type="match status" value="1"/>
</dbReference>
<proteinExistence type="predicted"/>
<organism evidence="3 4">
    <name type="scientific">Quercus suber</name>
    <name type="common">Cork oak</name>
    <dbReference type="NCBI Taxonomy" id="58331"/>
    <lineage>
        <taxon>Eukaryota</taxon>
        <taxon>Viridiplantae</taxon>
        <taxon>Streptophyta</taxon>
        <taxon>Embryophyta</taxon>
        <taxon>Tracheophyta</taxon>
        <taxon>Spermatophyta</taxon>
        <taxon>Magnoliopsida</taxon>
        <taxon>eudicotyledons</taxon>
        <taxon>Gunneridae</taxon>
        <taxon>Pentapetalae</taxon>
        <taxon>rosids</taxon>
        <taxon>fabids</taxon>
        <taxon>Fagales</taxon>
        <taxon>Fagaceae</taxon>
        <taxon>Quercus</taxon>
    </lineage>
</organism>
<name>A0AAW0KMT8_QUESU</name>
<dbReference type="Proteomes" id="UP000237347">
    <property type="component" value="Unassembled WGS sequence"/>
</dbReference>
<gene>
    <name evidence="3" type="primary">SRC2_1</name>
    <name evidence="3" type="ORF">CFP56_017630</name>
</gene>
<dbReference type="PANTHER" id="PTHR32246:SF173">
    <property type="entry name" value="C2 DOMAIN-CONTAINING PROTEIN"/>
    <property type="match status" value="1"/>
</dbReference>
<evidence type="ECO:0000259" key="2">
    <source>
        <dbReference type="PROSITE" id="PS50004"/>
    </source>
</evidence>
<dbReference type="Gene3D" id="2.60.40.150">
    <property type="entry name" value="C2 domain"/>
    <property type="match status" value="1"/>
</dbReference>
<reference evidence="3 4" key="1">
    <citation type="journal article" date="2018" name="Sci. Data">
        <title>The draft genome sequence of cork oak.</title>
        <authorList>
            <person name="Ramos A.M."/>
            <person name="Usie A."/>
            <person name="Barbosa P."/>
            <person name="Barros P.M."/>
            <person name="Capote T."/>
            <person name="Chaves I."/>
            <person name="Simoes F."/>
            <person name="Abreu I."/>
            <person name="Carrasquinho I."/>
            <person name="Faro C."/>
            <person name="Guimaraes J.B."/>
            <person name="Mendonca D."/>
            <person name="Nobrega F."/>
            <person name="Rodrigues L."/>
            <person name="Saibo N.J.M."/>
            <person name="Varela M.C."/>
            <person name="Egas C."/>
            <person name="Matos J."/>
            <person name="Miguel C.M."/>
            <person name="Oliveira M.M."/>
            <person name="Ricardo C.P."/>
            <person name="Goncalves S."/>
        </authorList>
    </citation>
    <scope>NUCLEOTIDE SEQUENCE [LARGE SCALE GENOMIC DNA]</scope>
    <source>
        <strain evidence="4">cv. HL8</strain>
        <tissue evidence="3">Leaves</tissue>
    </source>
</reference>
<feature type="domain" description="C2" evidence="2">
    <location>
        <begin position="1"/>
        <end position="119"/>
    </location>
</feature>
<accession>A0AAW0KMT8</accession>
<dbReference type="EMBL" id="PKMF04000278">
    <property type="protein sequence ID" value="KAK7839681.1"/>
    <property type="molecule type" value="Genomic_DNA"/>
</dbReference>
<dbReference type="InterPro" id="IPR000008">
    <property type="entry name" value="C2_dom"/>
</dbReference>